<feature type="compositionally biased region" description="Polar residues" evidence="5">
    <location>
        <begin position="122"/>
        <end position="140"/>
    </location>
</feature>
<dbReference type="GO" id="GO:0005737">
    <property type="term" value="C:cytoplasm"/>
    <property type="evidence" value="ECO:0007669"/>
    <property type="project" value="UniProtKB-SubCell"/>
</dbReference>
<dbReference type="EMBL" id="HBFR01018961">
    <property type="protein sequence ID" value="CAD8886577.1"/>
    <property type="molecule type" value="Transcribed_RNA"/>
</dbReference>
<feature type="region of interest" description="Disordered" evidence="5">
    <location>
        <begin position="600"/>
        <end position="629"/>
    </location>
</feature>
<accession>A0A7S1BGF5</accession>
<comment type="subcellular location">
    <subcellularLocation>
        <location evidence="2">Cytoplasm</location>
    </subcellularLocation>
    <subcellularLocation>
        <location evidence="1">Nucleus</location>
    </subcellularLocation>
</comment>
<evidence type="ECO:0000313" key="6">
    <source>
        <dbReference type="EMBL" id="CAD8886577.1"/>
    </source>
</evidence>
<evidence type="ECO:0000256" key="1">
    <source>
        <dbReference type="ARBA" id="ARBA00004123"/>
    </source>
</evidence>
<feature type="compositionally biased region" description="Polar residues" evidence="5">
    <location>
        <begin position="600"/>
        <end position="611"/>
    </location>
</feature>
<gene>
    <name evidence="6" type="ORF">CHYS00102_LOCUS13775</name>
</gene>
<dbReference type="InterPro" id="IPR044159">
    <property type="entry name" value="IQM"/>
</dbReference>
<proteinExistence type="predicted"/>
<dbReference type="PANTHER" id="PTHR31250:SF27">
    <property type="entry name" value="IQ DOMAIN-CONTAINING PROTEIN IQM5"/>
    <property type="match status" value="1"/>
</dbReference>
<sequence length="1064" mass="116376">MSTKTTAMTTHCEEILRLSNFRGSKVKIPSAALGDCDAADDATTTETIKSFRPSAVAASSSNVIELSSSRDMINCAGEKSGDCALREGDADILERWRIDTSAHQQTKTAVGTVTSVHRHHSQSTSDVPSATMSNLTSTADGVSRSPLKENSRCSRPPPQMTAAENESDPIISERATNLSNGTCTGTIPRSLPSSEVRNENTAIMTSPGGNRRCLSGDDDNEENKDPRRRRMRSGSREPQMVGLRFQRASASSVEPDLSKTVFLTEKTDLHHHRSPKGMRLLCGERRLCDGDNSNDDGCAKKQIRTPPPTRLNSSFSLQEFVSSSKNINIDDNIMDNQVEILYVQTAEQHGKVAVLSTVSSTEGTMAPTCSPSEGVSAAVSEVDVRNSIECVAKAEVVGDDLTISKNAKALKEHQHRKHHHTAPVDTTISTTSNEIDKISANLKLLQRQLTESAQFAEAVGERPPATVMEITQSIIDDEDEDDESGDDEDVNNDDGDEEQNSVCDNSENNGDDEGDGKGMAVASDQLTTDLLGIDTQENENVKTTSQKQAITKNSIKVPLDSLVSAELSSTTTVHVNSCRPSTPEVYPRVEDDSITIVPSHNSNGINDTDTVGHSHHGSSAHPKSDSSQNSAIEQHFRQYYYLKAYPHARAHAHQHHPFKSPLHRRPTADSFFYRGLCANPPEIVKRGYSRGNYAQLHRKAWLEVSDKYHRYGKHLRLYYKHWVNLGHPTNIFFDWLDSKGEAAGEPLPNLPECPRSQLDSDTVWYITNDDVTAEYEVIIGRFSNGGRSCVSTYHQQAPHCRRSCSPPKLTQSRMTSRDLVQASIENAPFSGSSDGDTNTILRDVHGKPISTGPDGWIFVLRDGRMYASPKVVSPRSTCSKTGKPSPSCRQRFHHSTFFGGKAVAGAGIIITSKGGHITRLYPHSGHYRPGEAHLQRTLFYLQQSGVDLSKVQVDLQNVLHVSRKCVPVGVKANSGNNEVGGAGTDVCGGGQDAASKGKGKKTESLYLQPASFVAFYLAHKVNMIGNGILDQIHWIRTCRAATVQEAIKMIDVDNMKNHTACNEK</sequence>
<dbReference type="AlphaFoldDB" id="A0A7S1BGF5"/>
<evidence type="ECO:0000256" key="4">
    <source>
        <dbReference type="ARBA" id="ARBA00023242"/>
    </source>
</evidence>
<feature type="compositionally biased region" description="Polar residues" evidence="5">
    <location>
        <begin position="102"/>
        <end position="115"/>
    </location>
</feature>
<evidence type="ECO:0000256" key="5">
    <source>
        <dbReference type="SAM" id="MobiDB-lite"/>
    </source>
</evidence>
<feature type="compositionally biased region" description="Polar residues" evidence="5">
    <location>
        <begin position="174"/>
        <end position="208"/>
    </location>
</feature>
<evidence type="ECO:0000256" key="2">
    <source>
        <dbReference type="ARBA" id="ARBA00004496"/>
    </source>
</evidence>
<name>A0A7S1BGF5_9STRA</name>
<protein>
    <submittedName>
        <fullName evidence="6">Uncharacterized protein</fullName>
    </submittedName>
</protein>
<feature type="region of interest" description="Disordered" evidence="5">
    <location>
        <begin position="102"/>
        <end position="242"/>
    </location>
</feature>
<feature type="region of interest" description="Disordered" evidence="5">
    <location>
        <begin position="474"/>
        <end position="519"/>
    </location>
</feature>
<keyword evidence="4" id="KW-0539">Nucleus</keyword>
<keyword evidence="3" id="KW-0963">Cytoplasm</keyword>
<dbReference type="PANTHER" id="PTHR31250">
    <property type="entry name" value="IQ DOMAIN-CONTAINING PROTEIN IQM3"/>
    <property type="match status" value="1"/>
</dbReference>
<feature type="compositionally biased region" description="Acidic residues" evidence="5">
    <location>
        <begin position="475"/>
        <end position="499"/>
    </location>
</feature>
<evidence type="ECO:0000256" key="3">
    <source>
        <dbReference type="ARBA" id="ARBA00022490"/>
    </source>
</evidence>
<organism evidence="6">
    <name type="scientific">Corethron hystrix</name>
    <dbReference type="NCBI Taxonomy" id="216773"/>
    <lineage>
        <taxon>Eukaryota</taxon>
        <taxon>Sar</taxon>
        <taxon>Stramenopiles</taxon>
        <taxon>Ochrophyta</taxon>
        <taxon>Bacillariophyta</taxon>
        <taxon>Coscinodiscophyceae</taxon>
        <taxon>Corethrophycidae</taxon>
        <taxon>Corethrales</taxon>
        <taxon>Corethraceae</taxon>
        <taxon>Corethron</taxon>
    </lineage>
</organism>
<dbReference type="GO" id="GO:0005634">
    <property type="term" value="C:nucleus"/>
    <property type="evidence" value="ECO:0007669"/>
    <property type="project" value="UniProtKB-SubCell"/>
</dbReference>
<reference evidence="6" key="1">
    <citation type="submission" date="2021-01" db="EMBL/GenBank/DDBJ databases">
        <authorList>
            <person name="Corre E."/>
            <person name="Pelletier E."/>
            <person name="Niang G."/>
            <person name="Scheremetjew M."/>
            <person name="Finn R."/>
            <person name="Kale V."/>
            <person name="Holt S."/>
            <person name="Cochrane G."/>
            <person name="Meng A."/>
            <person name="Brown T."/>
            <person name="Cohen L."/>
        </authorList>
    </citation>
    <scope>NUCLEOTIDE SEQUENCE</scope>
    <source>
        <strain evidence="6">308</strain>
    </source>
</reference>